<keyword evidence="4" id="KW-0997">Cell inner membrane</keyword>
<comment type="subcellular location">
    <subcellularLocation>
        <location evidence="1">Cell inner membrane</location>
        <topology evidence="1">Multi-pass membrane protein</topology>
    </subcellularLocation>
</comment>
<evidence type="ECO:0000256" key="3">
    <source>
        <dbReference type="ARBA" id="ARBA00022475"/>
    </source>
</evidence>
<evidence type="ECO:0000256" key="4">
    <source>
        <dbReference type="ARBA" id="ARBA00022519"/>
    </source>
</evidence>
<feature type="transmembrane region" description="Helical" evidence="10">
    <location>
        <begin position="70"/>
        <end position="89"/>
    </location>
</feature>
<dbReference type="InterPro" id="IPR052157">
    <property type="entry name" value="BCAA_transport_permease"/>
</dbReference>
<evidence type="ECO:0000256" key="2">
    <source>
        <dbReference type="ARBA" id="ARBA00022448"/>
    </source>
</evidence>
<keyword evidence="6" id="KW-0029">Amino-acid transport</keyword>
<dbReference type="GO" id="GO:1903806">
    <property type="term" value="P:L-isoleucine import across plasma membrane"/>
    <property type="evidence" value="ECO:0007669"/>
    <property type="project" value="TreeGrafter"/>
</dbReference>
<evidence type="ECO:0000256" key="5">
    <source>
        <dbReference type="ARBA" id="ARBA00022692"/>
    </source>
</evidence>
<comment type="similarity">
    <text evidence="9">Belongs to the binding-protein-dependent transport system permease family. LivHM subfamily.</text>
</comment>
<reference evidence="11 12" key="1">
    <citation type="submission" date="2020-08" db="EMBL/GenBank/DDBJ databases">
        <title>Oceanospirillum sp. nov. isolated from marine sediment.</title>
        <authorList>
            <person name="Ji X."/>
        </authorList>
    </citation>
    <scope>NUCLEOTIDE SEQUENCE [LARGE SCALE GENOMIC DNA]</scope>
    <source>
        <strain evidence="11 12">D5</strain>
    </source>
</reference>
<organism evidence="11 12">
    <name type="scientific">Oceanospirillum sediminis</name>
    <dbReference type="NCBI Taxonomy" id="2760088"/>
    <lineage>
        <taxon>Bacteria</taxon>
        <taxon>Pseudomonadati</taxon>
        <taxon>Pseudomonadota</taxon>
        <taxon>Gammaproteobacteria</taxon>
        <taxon>Oceanospirillales</taxon>
        <taxon>Oceanospirillaceae</taxon>
        <taxon>Oceanospirillum</taxon>
    </lineage>
</organism>
<dbReference type="GO" id="GO:0042941">
    <property type="term" value="P:D-alanine transmembrane transport"/>
    <property type="evidence" value="ECO:0007669"/>
    <property type="project" value="TreeGrafter"/>
</dbReference>
<dbReference type="CDD" id="cd06582">
    <property type="entry name" value="TM_PBP1_LivH_like"/>
    <property type="match status" value="1"/>
</dbReference>
<dbReference type="NCBIfam" id="NF008011">
    <property type="entry name" value="PRK10740.1"/>
    <property type="match status" value="1"/>
</dbReference>
<evidence type="ECO:0000256" key="10">
    <source>
        <dbReference type="SAM" id="Phobius"/>
    </source>
</evidence>
<dbReference type="GO" id="GO:0015808">
    <property type="term" value="P:L-alanine transport"/>
    <property type="evidence" value="ECO:0007669"/>
    <property type="project" value="TreeGrafter"/>
</dbReference>
<proteinExistence type="inferred from homology"/>
<keyword evidence="3" id="KW-1003">Cell membrane</keyword>
<feature type="transmembrane region" description="Helical" evidence="10">
    <location>
        <begin position="105"/>
        <end position="122"/>
    </location>
</feature>
<dbReference type="Proteomes" id="UP000565262">
    <property type="component" value="Unassembled WGS sequence"/>
</dbReference>
<evidence type="ECO:0000256" key="1">
    <source>
        <dbReference type="ARBA" id="ARBA00004429"/>
    </source>
</evidence>
<gene>
    <name evidence="11" type="primary">livH</name>
    <name evidence="11" type="ORF">H4O21_07160</name>
</gene>
<dbReference type="GO" id="GO:0005886">
    <property type="term" value="C:plasma membrane"/>
    <property type="evidence" value="ECO:0007669"/>
    <property type="project" value="UniProtKB-SubCell"/>
</dbReference>
<name>A0A839INX1_9GAMM</name>
<dbReference type="PANTHER" id="PTHR11795">
    <property type="entry name" value="BRANCHED-CHAIN AMINO ACID TRANSPORT SYSTEM PERMEASE PROTEIN LIVH"/>
    <property type="match status" value="1"/>
</dbReference>
<dbReference type="Pfam" id="PF02653">
    <property type="entry name" value="BPD_transp_2"/>
    <property type="match status" value="1"/>
</dbReference>
<keyword evidence="7 10" id="KW-1133">Transmembrane helix</keyword>
<accession>A0A839INX1</accession>
<evidence type="ECO:0000256" key="8">
    <source>
        <dbReference type="ARBA" id="ARBA00023136"/>
    </source>
</evidence>
<feature type="transmembrane region" description="Helical" evidence="10">
    <location>
        <begin position="46"/>
        <end position="64"/>
    </location>
</feature>
<evidence type="ECO:0000256" key="7">
    <source>
        <dbReference type="ARBA" id="ARBA00022989"/>
    </source>
</evidence>
<keyword evidence="2" id="KW-0813">Transport</keyword>
<evidence type="ECO:0000256" key="6">
    <source>
        <dbReference type="ARBA" id="ARBA00022970"/>
    </source>
</evidence>
<feature type="transmembrane region" description="Helical" evidence="10">
    <location>
        <begin position="282"/>
        <end position="300"/>
    </location>
</feature>
<feature type="transmembrane region" description="Helical" evidence="10">
    <location>
        <begin position="20"/>
        <end position="39"/>
    </location>
</feature>
<dbReference type="RefSeq" id="WP_182808151.1">
    <property type="nucleotide sequence ID" value="NZ_JACJFM010000006.1"/>
</dbReference>
<sequence>MSDSIYYFIQQIANGLTIGSTYALIAIGYTMVYGIIGMINFAHGEVYMIGTYISFIVLAGLTMLGFDNVFIMVGLAMMVSIMIASAYGFTIEKVAYKPLRSSKRLIALISAIGMSIFLQNYIRLAQGSRDIAMPSLIQGGFLLGDPDGSHILISYMQVIIIVTTIICMAGLTLFISRSRMGRACRASAQDIGMTNLLGINSNNVIATTFIIGASLAAVAGTLLGMYYGVVNPYVGFIAGLKAFTAAVLGGIGSIPGAMLGGLLLGVSESLTAGYFTAEYKDVVAFSLLILILLFMPQGILGKPEVEKI</sequence>
<dbReference type="EMBL" id="JACJFM010000006">
    <property type="protein sequence ID" value="MBB1486384.1"/>
    <property type="molecule type" value="Genomic_DNA"/>
</dbReference>
<dbReference type="GO" id="GO:0015188">
    <property type="term" value="F:L-isoleucine transmembrane transporter activity"/>
    <property type="evidence" value="ECO:0007669"/>
    <property type="project" value="TreeGrafter"/>
</dbReference>
<feature type="transmembrane region" description="Helical" evidence="10">
    <location>
        <begin position="204"/>
        <end position="227"/>
    </location>
</feature>
<feature type="transmembrane region" description="Helical" evidence="10">
    <location>
        <begin position="152"/>
        <end position="175"/>
    </location>
</feature>
<keyword evidence="12" id="KW-1185">Reference proteome</keyword>
<evidence type="ECO:0000313" key="11">
    <source>
        <dbReference type="EMBL" id="MBB1486384.1"/>
    </source>
</evidence>
<dbReference type="InterPro" id="IPR001851">
    <property type="entry name" value="ABC_transp_permease"/>
</dbReference>
<dbReference type="AlphaFoldDB" id="A0A839INX1"/>
<comment type="caution">
    <text evidence="11">The sequence shown here is derived from an EMBL/GenBank/DDBJ whole genome shotgun (WGS) entry which is preliminary data.</text>
</comment>
<keyword evidence="5 10" id="KW-0812">Transmembrane</keyword>
<dbReference type="PANTHER" id="PTHR11795:SF371">
    <property type="entry name" value="HIGH-AFFINITY BRANCHED-CHAIN AMINO ACID TRANSPORT SYSTEM PERMEASE PROTEIN LIVH"/>
    <property type="match status" value="1"/>
</dbReference>
<dbReference type="GO" id="GO:0015192">
    <property type="term" value="F:L-phenylalanine transmembrane transporter activity"/>
    <property type="evidence" value="ECO:0007669"/>
    <property type="project" value="TreeGrafter"/>
</dbReference>
<protein>
    <submittedName>
        <fullName evidence="11">High-affinity branched-chain amino acid ABC transporter permease LivH</fullName>
    </submittedName>
</protein>
<evidence type="ECO:0000256" key="9">
    <source>
        <dbReference type="ARBA" id="ARBA00037998"/>
    </source>
</evidence>
<dbReference type="GO" id="GO:0005304">
    <property type="term" value="F:L-valine transmembrane transporter activity"/>
    <property type="evidence" value="ECO:0007669"/>
    <property type="project" value="TreeGrafter"/>
</dbReference>
<dbReference type="GO" id="GO:0015190">
    <property type="term" value="F:L-leucine transmembrane transporter activity"/>
    <property type="evidence" value="ECO:0007669"/>
    <property type="project" value="TreeGrafter"/>
</dbReference>
<evidence type="ECO:0000313" key="12">
    <source>
        <dbReference type="Proteomes" id="UP000565262"/>
    </source>
</evidence>
<keyword evidence="8 10" id="KW-0472">Membrane</keyword>